<evidence type="ECO:0000256" key="1">
    <source>
        <dbReference type="ARBA" id="ARBA00004123"/>
    </source>
</evidence>
<dbReference type="SMART" id="SM00066">
    <property type="entry name" value="GAL4"/>
    <property type="match status" value="1"/>
</dbReference>
<proteinExistence type="predicted"/>
<comment type="subcellular location">
    <subcellularLocation>
        <location evidence="1">Nucleus</location>
    </subcellularLocation>
</comment>
<evidence type="ECO:0000256" key="2">
    <source>
        <dbReference type="ARBA" id="ARBA00022723"/>
    </source>
</evidence>
<accession>A0ABN7VTZ4</accession>
<keyword evidence="8" id="KW-1185">Reference proteome</keyword>
<evidence type="ECO:0000313" key="7">
    <source>
        <dbReference type="EMBL" id="CAG8796310.1"/>
    </source>
</evidence>
<comment type="caution">
    <text evidence="7">The sequence shown here is derived from an EMBL/GenBank/DDBJ whole genome shotgun (WGS) entry which is preliminary data.</text>
</comment>
<feature type="domain" description="Zn(2)-C6 fungal-type" evidence="6">
    <location>
        <begin position="16"/>
        <end position="45"/>
    </location>
</feature>
<keyword evidence="2" id="KW-0479">Metal-binding</keyword>
<dbReference type="PROSITE" id="PS00463">
    <property type="entry name" value="ZN2_CY6_FUNGAL_1"/>
    <property type="match status" value="1"/>
</dbReference>
<evidence type="ECO:0000259" key="6">
    <source>
        <dbReference type="PROSITE" id="PS50048"/>
    </source>
</evidence>
<dbReference type="InterPro" id="IPR036864">
    <property type="entry name" value="Zn2-C6_fun-type_DNA-bd_sf"/>
</dbReference>
<dbReference type="InterPro" id="IPR050815">
    <property type="entry name" value="TF_fung"/>
</dbReference>
<evidence type="ECO:0000256" key="3">
    <source>
        <dbReference type="ARBA" id="ARBA00023015"/>
    </source>
</evidence>
<dbReference type="CDD" id="cd00067">
    <property type="entry name" value="GAL4"/>
    <property type="match status" value="1"/>
</dbReference>
<keyword evidence="4" id="KW-0804">Transcription</keyword>
<dbReference type="Pfam" id="PF00172">
    <property type="entry name" value="Zn_clus"/>
    <property type="match status" value="1"/>
</dbReference>
<dbReference type="PANTHER" id="PTHR47338">
    <property type="entry name" value="ZN(II)2CYS6 TRANSCRIPTION FACTOR (EUROFUNG)-RELATED"/>
    <property type="match status" value="1"/>
</dbReference>
<dbReference type="Proteomes" id="UP000789901">
    <property type="component" value="Unassembled WGS sequence"/>
</dbReference>
<feature type="non-terminal residue" evidence="7">
    <location>
        <position position="205"/>
    </location>
</feature>
<dbReference type="PROSITE" id="PS50048">
    <property type="entry name" value="ZN2_CY6_FUNGAL_2"/>
    <property type="match status" value="1"/>
</dbReference>
<keyword evidence="5" id="KW-0539">Nucleus</keyword>
<reference evidence="7 8" key="1">
    <citation type="submission" date="2021-06" db="EMBL/GenBank/DDBJ databases">
        <authorList>
            <person name="Kallberg Y."/>
            <person name="Tangrot J."/>
            <person name="Rosling A."/>
        </authorList>
    </citation>
    <scope>NUCLEOTIDE SEQUENCE [LARGE SCALE GENOMIC DNA]</scope>
    <source>
        <strain evidence="7 8">120-4 pot B 10/14</strain>
    </source>
</reference>
<evidence type="ECO:0000256" key="5">
    <source>
        <dbReference type="ARBA" id="ARBA00023242"/>
    </source>
</evidence>
<dbReference type="PANTHER" id="PTHR47338:SF5">
    <property type="entry name" value="ZN(II)2CYS6 TRANSCRIPTION FACTOR (EUROFUNG)"/>
    <property type="match status" value="1"/>
</dbReference>
<dbReference type="Gene3D" id="4.10.240.10">
    <property type="entry name" value="Zn(2)-C6 fungal-type DNA-binding domain"/>
    <property type="match status" value="1"/>
</dbReference>
<dbReference type="EMBL" id="CAJVQB010021143">
    <property type="protein sequence ID" value="CAG8796310.1"/>
    <property type="molecule type" value="Genomic_DNA"/>
</dbReference>
<organism evidence="7 8">
    <name type="scientific">Gigaspora margarita</name>
    <dbReference type="NCBI Taxonomy" id="4874"/>
    <lineage>
        <taxon>Eukaryota</taxon>
        <taxon>Fungi</taxon>
        <taxon>Fungi incertae sedis</taxon>
        <taxon>Mucoromycota</taxon>
        <taxon>Glomeromycotina</taxon>
        <taxon>Glomeromycetes</taxon>
        <taxon>Diversisporales</taxon>
        <taxon>Gigasporaceae</taxon>
        <taxon>Gigaspora</taxon>
    </lineage>
</organism>
<name>A0ABN7VTZ4_GIGMA</name>
<sequence length="205" mass="23703">MSYSSRRRRGPYAIKACTNCRKKHLKCSEGVNCTNCLLHNLQCIYDKSIKKRGPRTVNRSIYVFESNFDETESIEQEHTSTEYQFSPFIPSYFIQEPQTIQSDFFLNQEDIDTVYIMANNNSSVNFSNSIEEPLPIQGDFFLNQVDIDTDFIMANNNPFVNYSNSFFLLNNSFPSSIEVPQPIQSDLFLNQVDIDTNYIMANNNS</sequence>
<evidence type="ECO:0000256" key="4">
    <source>
        <dbReference type="ARBA" id="ARBA00023163"/>
    </source>
</evidence>
<protein>
    <submittedName>
        <fullName evidence="7">4352_t:CDS:1</fullName>
    </submittedName>
</protein>
<dbReference type="SUPFAM" id="SSF57701">
    <property type="entry name" value="Zn2/Cys6 DNA-binding domain"/>
    <property type="match status" value="1"/>
</dbReference>
<evidence type="ECO:0000313" key="8">
    <source>
        <dbReference type="Proteomes" id="UP000789901"/>
    </source>
</evidence>
<keyword evidence="3" id="KW-0805">Transcription regulation</keyword>
<gene>
    <name evidence="7" type="ORF">GMARGA_LOCUS22174</name>
</gene>
<dbReference type="InterPro" id="IPR001138">
    <property type="entry name" value="Zn2Cys6_DnaBD"/>
</dbReference>